<dbReference type="Gene3D" id="3.40.50.2300">
    <property type="match status" value="1"/>
</dbReference>
<dbReference type="PANTHER" id="PTHR44520:SF2">
    <property type="entry name" value="RESPONSE REGULATOR RCP1"/>
    <property type="match status" value="1"/>
</dbReference>
<dbReference type="Pfam" id="PF00072">
    <property type="entry name" value="Response_reg"/>
    <property type="match status" value="1"/>
</dbReference>
<protein>
    <submittedName>
        <fullName evidence="3">Response regulator</fullName>
    </submittedName>
</protein>
<dbReference type="SMART" id="SM00448">
    <property type="entry name" value="REC"/>
    <property type="match status" value="1"/>
</dbReference>
<organism evidence="3 4">
    <name type="scientific">Reichenbachiella agarivorans</name>
    <dbReference type="NCBI Taxonomy" id="2979464"/>
    <lineage>
        <taxon>Bacteria</taxon>
        <taxon>Pseudomonadati</taxon>
        <taxon>Bacteroidota</taxon>
        <taxon>Cytophagia</taxon>
        <taxon>Cytophagales</taxon>
        <taxon>Reichenbachiellaceae</taxon>
        <taxon>Reichenbachiella</taxon>
    </lineage>
</organism>
<sequence>MKTTLPILLVEDDKVDQMTVKRGLFHLKMKNELIIRQNGLEALEYLNDESNPRPGIILLDLNMPKMNGIEFLQEVKKNSAHKLIPVVVMTTSTQDQDRVDSFQQHASGYMVKPVDYPQFLNTLKTICSYWLTSEIAHY</sequence>
<evidence type="ECO:0000259" key="2">
    <source>
        <dbReference type="PROSITE" id="PS50110"/>
    </source>
</evidence>
<dbReference type="RefSeq" id="WP_262309552.1">
    <property type="nucleotide sequence ID" value="NZ_CP106679.1"/>
</dbReference>
<accession>A0ABY6CV51</accession>
<dbReference type="InterPro" id="IPR011006">
    <property type="entry name" value="CheY-like_superfamily"/>
</dbReference>
<dbReference type="PANTHER" id="PTHR44520">
    <property type="entry name" value="RESPONSE REGULATOR RCP1-RELATED"/>
    <property type="match status" value="1"/>
</dbReference>
<evidence type="ECO:0000256" key="1">
    <source>
        <dbReference type="PROSITE-ProRule" id="PRU00169"/>
    </source>
</evidence>
<evidence type="ECO:0000313" key="3">
    <source>
        <dbReference type="EMBL" id="UXP32115.1"/>
    </source>
</evidence>
<dbReference type="InterPro" id="IPR052893">
    <property type="entry name" value="TCS_response_regulator"/>
</dbReference>
<dbReference type="CDD" id="cd17557">
    <property type="entry name" value="REC_Rcp-like"/>
    <property type="match status" value="1"/>
</dbReference>
<reference evidence="3" key="1">
    <citation type="submission" date="2022-09" db="EMBL/GenBank/DDBJ databases">
        <title>Comparative genomics and taxonomic characterization of three novel marine species of genus Reichenbachiella exhibiting antioxidant and polysaccharide degradation activities.</title>
        <authorList>
            <person name="Muhammad N."/>
            <person name="Lee Y.-J."/>
            <person name="Ko J."/>
            <person name="Kim S.-G."/>
        </authorList>
    </citation>
    <scope>NUCLEOTIDE SEQUENCE</scope>
    <source>
        <strain evidence="3">BKB1-1</strain>
    </source>
</reference>
<dbReference type="SUPFAM" id="SSF52172">
    <property type="entry name" value="CheY-like"/>
    <property type="match status" value="1"/>
</dbReference>
<keyword evidence="4" id="KW-1185">Reference proteome</keyword>
<keyword evidence="1" id="KW-0597">Phosphoprotein</keyword>
<gene>
    <name evidence="3" type="ORF">N6H18_17365</name>
</gene>
<dbReference type="InterPro" id="IPR001789">
    <property type="entry name" value="Sig_transdc_resp-reg_receiver"/>
</dbReference>
<dbReference type="EMBL" id="CP106679">
    <property type="protein sequence ID" value="UXP32115.1"/>
    <property type="molecule type" value="Genomic_DNA"/>
</dbReference>
<feature type="modified residue" description="4-aspartylphosphate" evidence="1">
    <location>
        <position position="60"/>
    </location>
</feature>
<proteinExistence type="predicted"/>
<dbReference type="Proteomes" id="UP001065174">
    <property type="component" value="Chromosome"/>
</dbReference>
<dbReference type="PROSITE" id="PS50110">
    <property type="entry name" value="RESPONSE_REGULATORY"/>
    <property type="match status" value="1"/>
</dbReference>
<evidence type="ECO:0000313" key="4">
    <source>
        <dbReference type="Proteomes" id="UP001065174"/>
    </source>
</evidence>
<feature type="domain" description="Response regulatory" evidence="2">
    <location>
        <begin position="6"/>
        <end position="127"/>
    </location>
</feature>
<name>A0ABY6CV51_9BACT</name>